<organism evidence="1 2">
    <name type="scientific">Diphasiastrum complanatum</name>
    <name type="common">Issler's clubmoss</name>
    <name type="synonym">Lycopodium complanatum</name>
    <dbReference type="NCBI Taxonomy" id="34168"/>
    <lineage>
        <taxon>Eukaryota</taxon>
        <taxon>Viridiplantae</taxon>
        <taxon>Streptophyta</taxon>
        <taxon>Embryophyta</taxon>
        <taxon>Tracheophyta</taxon>
        <taxon>Lycopodiopsida</taxon>
        <taxon>Lycopodiales</taxon>
        <taxon>Lycopodiaceae</taxon>
        <taxon>Lycopodioideae</taxon>
        <taxon>Diphasiastrum</taxon>
    </lineage>
</organism>
<proteinExistence type="predicted"/>
<accession>A0ACC2DQ13</accession>
<dbReference type="EMBL" id="CM055096">
    <property type="protein sequence ID" value="KAJ7556354.1"/>
    <property type="molecule type" value="Genomic_DNA"/>
</dbReference>
<gene>
    <name evidence="1" type="ORF">O6H91_05G079300</name>
</gene>
<comment type="caution">
    <text evidence="1">The sequence shown here is derived from an EMBL/GenBank/DDBJ whole genome shotgun (WGS) entry which is preliminary data.</text>
</comment>
<keyword evidence="2" id="KW-1185">Reference proteome</keyword>
<protein>
    <submittedName>
        <fullName evidence="1">Uncharacterized protein</fullName>
    </submittedName>
</protein>
<name>A0ACC2DQ13_DIPCM</name>
<evidence type="ECO:0000313" key="2">
    <source>
        <dbReference type="Proteomes" id="UP001162992"/>
    </source>
</evidence>
<reference evidence="2" key="1">
    <citation type="journal article" date="2024" name="Proc. Natl. Acad. Sci. U.S.A.">
        <title>Extraordinary preservation of gene collinearity over three hundred million years revealed in homosporous lycophytes.</title>
        <authorList>
            <person name="Li C."/>
            <person name="Wickell D."/>
            <person name="Kuo L.Y."/>
            <person name="Chen X."/>
            <person name="Nie B."/>
            <person name="Liao X."/>
            <person name="Peng D."/>
            <person name="Ji J."/>
            <person name="Jenkins J."/>
            <person name="Williams M."/>
            <person name="Shu S."/>
            <person name="Plott C."/>
            <person name="Barry K."/>
            <person name="Rajasekar S."/>
            <person name="Grimwood J."/>
            <person name="Han X."/>
            <person name="Sun S."/>
            <person name="Hou Z."/>
            <person name="He W."/>
            <person name="Dai G."/>
            <person name="Sun C."/>
            <person name="Schmutz J."/>
            <person name="Leebens-Mack J.H."/>
            <person name="Li F.W."/>
            <person name="Wang L."/>
        </authorList>
    </citation>
    <scope>NUCLEOTIDE SEQUENCE [LARGE SCALE GENOMIC DNA]</scope>
    <source>
        <strain evidence="2">cv. PW_Plant_1</strain>
    </source>
</reference>
<sequence>MPTRRTRSSFPKKDMGSSSAKEEDLTPSVDSVSVGPATPAQIQEPPCRTAMANELEQAGGAVIGNQGEGAGIQIENADAVQPGQLQNGGQVDAAQTSRARFLEIARRRAAHFAHFNAEGDEAPAGAGSSKRTKRRRTQAANQQQAEPQPQEDWPGPFSTARRLVEGRAAAAEARKIAGASNLKASLVEWSPSKKPERIISVARTPSSLFAKCLDVLCANMEHVESLQGVPDAIKKVLCARLCGNRKLDYKILRLLVDGAPSTIALPDCSFISEQELTEILAQCCRNSIEVLDLKLCGRGLSDQCVAATLSPSPGMSNLRRLCLKGAYRLTDKGLSTLIESAPQLTCLDISLCSLISEAGIKKVADCLASKLKSLSLEGCAHMNGLKLLPSLTKLQELTQISLGGVGGITDDVLSELLVHIGVKLEELCLSDCLSLTDAAVAAIGACCTGLRVLILDQLTKLTDLSLARIADDCRSLRKMSLQRCKFSYSTWRRGPLEFGELHIGIQGKKTIHLLAGSHKSCDLLINKPLVTASGSSLCELSVNSVRQVGDQTLLALAKHSRGTLEVLDASFCREMTDEALGFLSDACSQLHTLRLFGCTQVTSKFLDGHSNFSLTVIGLTKCRSDSAKILNTSCTCPL</sequence>
<evidence type="ECO:0000313" key="1">
    <source>
        <dbReference type="EMBL" id="KAJ7556354.1"/>
    </source>
</evidence>
<dbReference type="Proteomes" id="UP001162992">
    <property type="component" value="Chromosome 5"/>
</dbReference>